<evidence type="ECO:0000313" key="3">
    <source>
        <dbReference type="Proteomes" id="UP001221208"/>
    </source>
</evidence>
<keyword evidence="3" id="KW-1185">Reference proteome</keyword>
<accession>A0ABT5JXR5</accession>
<dbReference type="RefSeq" id="WP_273669794.1">
    <property type="nucleotide sequence ID" value="NZ_JAQQXR010000001.1"/>
</dbReference>
<comment type="caution">
    <text evidence="2">The sequence shown here is derived from an EMBL/GenBank/DDBJ whole genome shotgun (WGS) entry which is preliminary data.</text>
</comment>
<organism evidence="2 3">
    <name type="scientific">Janthinobacterium fluminis</name>
    <dbReference type="NCBI Taxonomy" id="2987524"/>
    <lineage>
        <taxon>Bacteria</taxon>
        <taxon>Pseudomonadati</taxon>
        <taxon>Pseudomonadota</taxon>
        <taxon>Betaproteobacteria</taxon>
        <taxon>Burkholderiales</taxon>
        <taxon>Oxalobacteraceae</taxon>
        <taxon>Janthinobacterium</taxon>
    </lineage>
</organism>
<feature type="domain" description="Ice-binding protein C-terminal" evidence="1">
    <location>
        <begin position="251"/>
        <end position="277"/>
    </location>
</feature>
<protein>
    <submittedName>
        <fullName evidence="2">PEP-CTERM sorting domain-containing protein</fullName>
    </submittedName>
</protein>
<proteinExistence type="predicted"/>
<dbReference type="InterPro" id="IPR013424">
    <property type="entry name" value="Ice-binding_C"/>
</dbReference>
<name>A0ABT5JXR5_9BURK</name>
<reference evidence="2 3" key="1">
    <citation type="submission" date="2022-10" db="EMBL/GenBank/DDBJ databases">
        <title>Janthinobacterium sp. hw3 Genome sequencing.</title>
        <authorList>
            <person name="Park S."/>
        </authorList>
    </citation>
    <scope>NUCLEOTIDE SEQUENCE [LARGE SCALE GENOMIC DNA]</scope>
    <source>
        <strain evidence="3">hw3</strain>
    </source>
</reference>
<evidence type="ECO:0000313" key="2">
    <source>
        <dbReference type="EMBL" id="MDC8756943.1"/>
    </source>
</evidence>
<evidence type="ECO:0000259" key="1">
    <source>
        <dbReference type="Pfam" id="PF07589"/>
    </source>
</evidence>
<dbReference type="NCBIfam" id="TIGR02595">
    <property type="entry name" value="PEP_CTERM"/>
    <property type="match status" value="1"/>
</dbReference>
<sequence>MLKVSACTGMPLSTTSSRCTQRTVSTSPGNFIAARQHSALRLAMRAGILVGALALPAMAQAVVIEFGVSGIVTEGEDKLRLFSDSGEAIIGKPYTMKFQLDIATLSDFGSQTGIGHGASNVGTLAPVSFLGEVTIGGRSFNWVLDPDSHAYLYLGHKETAIMESSGQYGWRKTYDVWSTIGLYADPSVGPYFNSLDFEQRIEFKDFVGRWGNSAFFGLTSTVPRFPDDEGPYVGTTTFAGTGTYALWQVRPVPEPGQVGMLLAGLALVAGVARRARRRA</sequence>
<gene>
    <name evidence="2" type="ORF">OIK44_04995</name>
</gene>
<dbReference type="Proteomes" id="UP001221208">
    <property type="component" value="Unassembled WGS sequence"/>
</dbReference>
<dbReference type="Pfam" id="PF07589">
    <property type="entry name" value="PEP-CTERM"/>
    <property type="match status" value="1"/>
</dbReference>
<dbReference type="EMBL" id="JAQQXR010000001">
    <property type="protein sequence ID" value="MDC8756943.1"/>
    <property type="molecule type" value="Genomic_DNA"/>
</dbReference>